<dbReference type="Proteomes" id="UP000246115">
    <property type="component" value="Chromosome"/>
</dbReference>
<accession>A0A372KIS7</accession>
<proteinExistence type="predicted"/>
<dbReference type="Proteomes" id="UP000262901">
    <property type="component" value="Unassembled WGS sequence"/>
</dbReference>
<reference evidence="4" key="3">
    <citation type="submission" date="2018-08" db="EMBL/GenBank/DDBJ databases">
        <title>Streptococcus chenjunshii sp. nov., isolated from stools sample of the Tibetan antelope in the Qinghai-Tibet plateau, China.</title>
        <authorList>
            <person name="Tian Z."/>
        </authorList>
    </citation>
    <scope>NUCLEOTIDE SEQUENCE [LARGE SCALE GENOMIC DNA]</scope>
    <source>
        <strain evidence="4">Z15</strain>
    </source>
</reference>
<evidence type="ECO:0000313" key="3">
    <source>
        <dbReference type="EMBL" id="RFU52150.1"/>
    </source>
</evidence>
<dbReference type="EMBL" id="QVQZ01000073">
    <property type="protein sequence ID" value="RFU52150.1"/>
    <property type="molecule type" value="Genomic_DNA"/>
</dbReference>
<dbReference type="KEGG" id="schj:DDV21_009340"/>
<accession>A0A346NE19</accession>
<name>A0A372KIS7_9STRE</name>
<reference evidence="1" key="4">
    <citation type="journal article" date="2019" name="Int. J. Syst. Evol. Microbiol.">
        <title>Streptococcus chenjunshii sp. nov. isolated from feces of Tibetan antelopes.</title>
        <authorList>
            <person name="Tian Z."/>
            <person name="Lu S."/>
            <person name="Jin D."/>
            <person name="Yang J."/>
            <person name="Pu J."/>
            <person name="Lai X.H."/>
            <person name="Bai X.N."/>
            <person name="Wu X.M."/>
            <person name="Li J."/>
            <person name="Wang S."/>
            <person name="Xu J."/>
        </authorList>
    </citation>
    <scope>NUCLEOTIDE SEQUENCE</scope>
    <source>
        <strain evidence="1">Z15</strain>
    </source>
</reference>
<evidence type="ECO:0000313" key="2">
    <source>
        <dbReference type="EMBL" id="RFU50555.1"/>
    </source>
</evidence>
<evidence type="ECO:0000313" key="6">
    <source>
        <dbReference type="Proteomes" id="UP000264056"/>
    </source>
</evidence>
<keyword evidence="6" id="KW-1185">Reference proteome</keyword>
<sequence>MRSAAKTTKPSDGYGWLKLKSALGRTGSFFPQRLGRVQVRQDIKTAKTAKQRNGKPVISDFVCTPLPEQLKVLPSKPFYK</sequence>
<reference evidence="2 6" key="1">
    <citation type="submission" date="2018-08" db="EMBL/GenBank/DDBJ databases">
        <title>Draft genome of Streptococcus sp .nov. Z2.</title>
        <authorList>
            <person name="Tian Z."/>
        </authorList>
    </citation>
    <scope>NUCLEOTIDE SEQUENCE [LARGE SCALE GENOMIC DNA]</scope>
    <source>
        <strain evidence="2 6">Z2</strain>
    </source>
</reference>
<dbReference type="EMBL" id="CP031733">
    <property type="protein sequence ID" value="AXQ79264.1"/>
    <property type="molecule type" value="Genomic_DNA"/>
</dbReference>
<evidence type="ECO:0000313" key="5">
    <source>
        <dbReference type="Proteomes" id="UP000262901"/>
    </source>
</evidence>
<dbReference type="AlphaFoldDB" id="A0A372KIS7"/>
<dbReference type="EMBL" id="QVQY01000023">
    <property type="protein sequence ID" value="RFU50555.1"/>
    <property type="molecule type" value="Genomic_DNA"/>
</dbReference>
<reference evidence="3 5" key="2">
    <citation type="submission" date="2018-08" db="EMBL/GenBank/DDBJ databases">
        <title>Draft genome of Streptococcus sp. nov. Z1.</title>
        <authorList>
            <person name="Tian Z."/>
        </authorList>
    </citation>
    <scope>NUCLEOTIDE SEQUENCE [LARGE SCALE GENOMIC DNA]</scope>
    <source>
        <strain evidence="3">Z1</strain>
        <strain evidence="5">Z1(2018)</strain>
    </source>
</reference>
<evidence type="ECO:0000313" key="4">
    <source>
        <dbReference type="Proteomes" id="UP000246115"/>
    </source>
</evidence>
<protein>
    <submittedName>
        <fullName evidence="3">Uncharacterized protein</fullName>
    </submittedName>
</protein>
<gene>
    <name evidence="1" type="ORF">DDV21_009340</name>
    <name evidence="2" type="ORF">DDV22_08105</name>
    <name evidence="3" type="ORF">DDV23_11210</name>
</gene>
<evidence type="ECO:0000313" key="1">
    <source>
        <dbReference type="EMBL" id="AXQ79264.1"/>
    </source>
</evidence>
<organism evidence="3 5">
    <name type="scientific">Streptococcus chenjunshii</name>
    <dbReference type="NCBI Taxonomy" id="2173853"/>
    <lineage>
        <taxon>Bacteria</taxon>
        <taxon>Bacillati</taxon>
        <taxon>Bacillota</taxon>
        <taxon>Bacilli</taxon>
        <taxon>Lactobacillales</taxon>
        <taxon>Streptococcaceae</taxon>
        <taxon>Streptococcus</taxon>
    </lineage>
</organism>
<dbReference type="Proteomes" id="UP000264056">
    <property type="component" value="Unassembled WGS sequence"/>
</dbReference>